<gene>
    <name evidence="3" type="ORF">FKW44_024091</name>
    <name evidence="2" type="ORF">FKW44_024905</name>
</gene>
<dbReference type="Proteomes" id="UP000595437">
    <property type="component" value="Chromosome 20"/>
</dbReference>
<evidence type="ECO:0000256" key="1">
    <source>
        <dbReference type="SAM" id="MobiDB-lite"/>
    </source>
</evidence>
<keyword evidence="4" id="KW-1185">Reference proteome</keyword>
<feature type="compositionally biased region" description="Low complexity" evidence="1">
    <location>
        <begin position="163"/>
        <end position="172"/>
    </location>
</feature>
<dbReference type="OrthoDB" id="272624at2759"/>
<evidence type="ECO:0000313" key="2">
    <source>
        <dbReference type="EMBL" id="QQP32561.1"/>
    </source>
</evidence>
<evidence type="ECO:0000313" key="4">
    <source>
        <dbReference type="Proteomes" id="UP000595437"/>
    </source>
</evidence>
<feature type="non-terminal residue" evidence="3">
    <location>
        <position position="278"/>
    </location>
</feature>
<feature type="region of interest" description="Disordered" evidence="1">
    <location>
        <begin position="1"/>
        <end position="134"/>
    </location>
</feature>
<sequence>MRRARLRITPNLQNLSRSKPDKSPLSTESKRPPPEEEENKKDQPPENESLRLPADKENTEQEVIIEEAQAKKSLKSRPMPNLIAQRKRTLSSSSAGSSSRHRTLSEASSSSLIAQEVFDQRKADHKKRFVKGVPERSSMTVFDFIFHNPSEGQKMTVEEDGPSSSSPSIRNSLSDKEEEEDLDGPQQEETGAEERMGGNAYTVVDNDDGGGREDGEGSMPVPQIVLDEDSTFIETTATKRAKEDLRKTSLVYETAGVTYGTWAKRRRNVEWSKKETLR</sequence>
<feature type="compositionally biased region" description="Basic and acidic residues" evidence="1">
    <location>
        <begin position="18"/>
        <end position="44"/>
    </location>
</feature>
<feature type="region of interest" description="Disordered" evidence="1">
    <location>
        <begin position="149"/>
        <end position="223"/>
    </location>
</feature>
<dbReference type="AlphaFoldDB" id="A0A7T8JT35"/>
<reference evidence="3" key="2">
    <citation type="journal article" name="Sci. Data">
        <title>Chromosome-scale genome assembly of the sea louse Caligus rogercresseyi by SMRT sequencing and Hi-C analysis.</title>
        <authorList>
            <person name="Gallardo-Escarate C."/>
            <person name="Valenzuela-Munoz V."/>
            <person name="Nunez-Acuna G."/>
            <person name="Valenzuela-Miranda D."/>
            <person name="Goncalves A.T."/>
            <person name="Escobar-Sepulveda H."/>
            <person name="Liachko I."/>
            <person name="Nelson B."/>
            <person name="Roberts S."/>
            <person name="Warren W."/>
        </authorList>
    </citation>
    <scope>NUCLEOTIDE SEQUENCE</scope>
    <source>
        <tissue evidence="3">Whole tissue</tissue>
    </source>
</reference>
<dbReference type="EMBL" id="CP045909">
    <property type="protein sequence ID" value="QQP32561.1"/>
    <property type="molecule type" value="Genomic_DNA"/>
</dbReference>
<accession>A0A7T8JT35</accession>
<dbReference type="Proteomes" id="UP000595437">
    <property type="component" value="Chromosome 19"/>
</dbReference>
<protein>
    <submittedName>
        <fullName evidence="3">Uncharacterized protein</fullName>
    </submittedName>
</protein>
<evidence type="ECO:0000313" key="3">
    <source>
        <dbReference type="EMBL" id="QQP32904.1"/>
    </source>
</evidence>
<name>A0A7T8JT35_CALRO</name>
<dbReference type="EMBL" id="CP045908">
    <property type="protein sequence ID" value="QQP32904.1"/>
    <property type="molecule type" value="Genomic_DNA"/>
</dbReference>
<proteinExistence type="predicted"/>
<organism evidence="3 4">
    <name type="scientific">Caligus rogercresseyi</name>
    <name type="common">Sea louse</name>
    <dbReference type="NCBI Taxonomy" id="217165"/>
    <lineage>
        <taxon>Eukaryota</taxon>
        <taxon>Metazoa</taxon>
        <taxon>Ecdysozoa</taxon>
        <taxon>Arthropoda</taxon>
        <taxon>Crustacea</taxon>
        <taxon>Multicrustacea</taxon>
        <taxon>Hexanauplia</taxon>
        <taxon>Copepoda</taxon>
        <taxon>Siphonostomatoida</taxon>
        <taxon>Caligidae</taxon>
        <taxon>Caligus</taxon>
    </lineage>
</organism>
<reference evidence="4" key="1">
    <citation type="submission" date="2021-01" db="EMBL/GenBank/DDBJ databases">
        <title>Caligus Genome Assembly.</title>
        <authorList>
            <person name="Gallardo-Escarate C."/>
        </authorList>
    </citation>
    <scope>NUCLEOTIDE SEQUENCE [LARGE SCALE GENOMIC DNA]</scope>
</reference>